<keyword evidence="2" id="KW-1185">Reference proteome</keyword>
<gene>
    <name evidence="1" type="ORF">L198_07677</name>
</gene>
<name>A0A1E3I7J3_9TREE</name>
<reference evidence="1 2" key="1">
    <citation type="submission" date="2016-06" db="EMBL/GenBank/DDBJ databases">
        <title>Evolution of pathogenesis and genome organization in the Tremellales.</title>
        <authorList>
            <person name="Cuomo C."/>
            <person name="Litvintseva A."/>
            <person name="Heitman J."/>
            <person name="Chen Y."/>
            <person name="Sun S."/>
            <person name="Springer D."/>
            <person name="Dromer F."/>
            <person name="Young S."/>
            <person name="Zeng Q."/>
            <person name="Chapman S."/>
            <person name="Gujja S."/>
            <person name="Saif S."/>
            <person name="Birren B."/>
        </authorList>
    </citation>
    <scope>NUCLEOTIDE SEQUENCE [LARGE SCALE GENOMIC DNA]</scope>
    <source>
        <strain evidence="1 2">CBS 7118</strain>
    </source>
</reference>
<dbReference type="AlphaFoldDB" id="A0A1E3I7J3"/>
<sequence>MTITVTPVKALKPPNSNSADNVPRPLTKEELWSAWELCPFPPYLQVAEDDFDIPTRYPSLRLTYELVPPAIAAENHAIRLFQVHIRDQILRFCTPNADLGEWLRSFLSWRNGREGRRRPREDSLGLSMAEDHWVQGAVSAFRSGDYKTALWKYATKWSYILPFHTDAFPSGHPLGQKIGEFESSLFNHLSACFFQLSQDGDEGEEDEILRYFVDMSVKCAWVTIHHRQFATVRSVYEATRRIADLFNQHFHDQDFSSSSSSSSIGENDSSIDNDFYVQALALEDVDKDIILGNLGDEKKTVLGSLGPVHWESSRGEAGDFLEMFPHWDRNQSGKEDARMVPESLSHDGLWSAWALTPSLADNDNAAIICTAQLHLMEVLYIASHTSHHGPDFQTWLEKLKVVDTASVSLAERVDRADRRRVAAMKQVSSSSLPHTTNADHRNFSCINTGDHQTALAEYAEGLGELLPFHLNVLTQEQVDGTYFGWIQATLWNGICTICLALSESPSGVAKEKLWKRLAFMSGSFAWGWKENTTLPVVMSICKNLLSTLPRQTDVPSSLDPPLLHLKSTFERQVEQQCEMVKKGEKRQPEQYKITSTDGQFLADYGALGPGSWIDELRGMKGKVFLQ</sequence>
<comment type="caution">
    <text evidence="1">The sequence shown here is derived from an EMBL/GenBank/DDBJ whole genome shotgun (WGS) entry which is preliminary data.</text>
</comment>
<dbReference type="Proteomes" id="UP000094819">
    <property type="component" value="Unassembled WGS sequence"/>
</dbReference>
<protein>
    <submittedName>
        <fullName evidence="1">Uncharacterized protein</fullName>
    </submittedName>
</protein>
<dbReference type="EMBL" id="AWGH01000039">
    <property type="protein sequence ID" value="ODN83781.1"/>
    <property type="molecule type" value="Genomic_DNA"/>
</dbReference>
<dbReference type="RefSeq" id="XP_019028353.1">
    <property type="nucleotide sequence ID" value="XM_019179665.1"/>
</dbReference>
<dbReference type="OrthoDB" id="2585061at2759"/>
<dbReference type="GeneID" id="30196888"/>
<accession>A0A1E3I7J3</accession>
<organism evidence="1 2">
    <name type="scientific">Cryptococcus wingfieldii CBS 7118</name>
    <dbReference type="NCBI Taxonomy" id="1295528"/>
    <lineage>
        <taxon>Eukaryota</taxon>
        <taxon>Fungi</taxon>
        <taxon>Dikarya</taxon>
        <taxon>Basidiomycota</taxon>
        <taxon>Agaricomycotina</taxon>
        <taxon>Tremellomycetes</taxon>
        <taxon>Tremellales</taxon>
        <taxon>Cryptococcaceae</taxon>
        <taxon>Cryptococcus</taxon>
    </lineage>
</organism>
<evidence type="ECO:0000313" key="1">
    <source>
        <dbReference type="EMBL" id="ODN83781.1"/>
    </source>
</evidence>
<evidence type="ECO:0000313" key="2">
    <source>
        <dbReference type="Proteomes" id="UP000094819"/>
    </source>
</evidence>
<proteinExistence type="predicted"/>